<organism evidence="2 3">
    <name type="scientific">Petrolisthes cinctipes</name>
    <name type="common">Flat porcelain crab</name>
    <dbReference type="NCBI Taxonomy" id="88211"/>
    <lineage>
        <taxon>Eukaryota</taxon>
        <taxon>Metazoa</taxon>
        <taxon>Ecdysozoa</taxon>
        <taxon>Arthropoda</taxon>
        <taxon>Crustacea</taxon>
        <taxon>Multicrustacea</taxon>
        <taxon>Malacostraca</taxon>
        <taxon>Eumalacostraca</taxon>
        <taxon>Eucarida</taxon>
        <taxon>Decapoda</taxon>
        <taxon>Pleocyemata</taxon>
        <taxon>Anomura</taxon>
        <taxon>Galatheoidea</taxon>
        <taxon>Porcellanidae</taxon>
        <taxon>Petrolisthes</taxon>
    </lineage>
</organism>
<reference evidence="2" key="1">
    <citation type="submission" date="2023-10" db="EMBL/GenBank/DDBJ databases">
        <title>Genome assemblies of two species of porcelain crab, Petrolisthes cinctipes and Petrolisthes manimaculis (Anomura: Porcellanidae).</title>
        <authorList>
            <person name="Angst P."/>
        </authorList>
    </citation>
    <scope>NUCLEOTIDE SEQUENCE</scope>
    <source>
        <strain evidence="2">PB745_01</strain>
        <tissue evidence="2">Gill</tissue>
    </source>
</reference>
<feature type="compositionally biased region" description="Polar residues" evidence="1">
    <location>
        <begin position="11"/>
        <end position="21"/>
    </location>
</feature>
<dbReference type="EMBL" id="JAWQEG010000547">
    <property type="protein sequence ID" value="KAK3888497.1"/>
    <property type="molecule type" value="Genomic_DNA"/>
</dbReference>
<feature type="region of interest" description="Disordered" evidence="1">
    <location>
        <begin position="205"/>
        <end position="238"/>
    </location>
</feature>
<accession>A0AAE1GB12</accession>
<evidence type="ECO:0000256" key="1">
    <source>
        <dbReference type="SAM" id="MobiDB-lite"/>
    </source>
</evidence>
<feature type="compositionally biased region" description="Basic and acidic residues" evidence="1">
    <location>
        <begin position="1"/>
        <end position="10"/>
    </location>
</feature>
<keyword evidence="3" id="KW-1185">Reference proteome</keyword>
<evidence type="ECO:0000313" key="3">
    <source>
        <dbReference type="Proteomes" id="UP001286313"/>
    </source>
</evidence>
<dbReference type="AlphaFoldDB" id="A0AAE1GB12"/>
<feature type="region of interest" description="Disordered" evidence="1">
    <location>
        <begin position="1"/>
        <end position="21"/>
    </location>
</feature>
<comment type="caution">
    <text evidence="2">The sequence shown here is derived from an EMBL/GenBank/DDBJ whole genome shotgun (WGS) entry which is preliminary data.</text>
</comment>
<evidence type="ECO:0000313" key="2">
    <source>
        <dbReference type="EMBL" id="KAK3888497.1"/>
    </source>
</evidence>
<name>A0AAE1GB12_PETCI</name>
<sequence length="357" mass="41375">MKTPQEKNPDSIRQLNSNNDLTLSLEEYKERSIDGENAEVKPNVIHVTSVSKSSSPRNKIMKHSDELNAFDEFVDLLTTSTRTVCHPESLHSRETAHSPEKYRCMILTNRCISLTIRSRKSTRRCTRHLEAGYDIQPAIERRINEKELKFDARRVAMMQRENNKSMYTDVRGFGKEVAMTVKMNHEKNKKTIDKDISTIDQNKNTRIDGKEKSDGRHEMMEETADKDEEKTKGKNVSSKNQLINNYKSSPYSITLTVDTYTTFQKEVKELLLFPRHTPVHSPPQTLKLTIILDLAGLNSLHKYEIISKFLKVMRRDLNGRGYQLVRSSADATHLLPLLLQEHLHPPFPILTLWRYVR</sequence>
<protein>
    <submittedName>
        <fullName evidence="2">Uncharacterized protein</fullName>
    </submittedName>
</protein>
<proteinExistence type="predicted"/>
<dbReference type="Proteomes" id="UP001286313">
    <property type="component" value="Unassembled WGS sequence"/>
</dbReference>
<gene>
    <name evidence="2" type="ORF">Pcinc_007456</name>
</gene>
<feature type="compositionally biased region" description="Basic and acidic residues" evidence="1">
    <location>
        <begin position="205"/>
        <end position="220"/>
    </location>
</feature>